<dbReference type="SUPFAM" id="SSF53474">
    <property type="entry name" value="alpha/beta-Hydrolases"/>
    <property type="match status" value="1"/>
</dbReference>
<keyword evidence="6 15" id="KW-0812">Transmembrane</keyword>
<feature type="domain" description="Carboxylesterase type B" evidence="17">
    <location>
        <begin position="98"/>
        <end position="554"/>
    </location>
</feature>
<proteinExistence type="inferred from homology"/>
<feature type="transmembrane region" description="Helical" evidence="15">
    <location>
        <begin position="605"/>
        <end position="627"/>
    </location>
</feature>
<keyword evidence="11" id="KW-0503">Monooxygenase</keyword>
<comment type="subcellular location">
    <subcellularLocation>
        <location evidence="2">Membrane</location>
    </subcellularLocation>
</comment>
<keyword evidence="19" id="KW-1185">Reference proteome</keyword>
<keyword evidence="5 13" id="KW-0349">Heme</keyword>
<evidence type="ECO:0000256" key="11">
    <source>
        <dbReference type="ARBA" id="ARBA00023033"/>
    </source>
</evidence>
<evidence type="ECO:0000256" key="15">
    <source>
        <dbReference type="SAM" id="Phobius"/>
    </source>
</evidence>
<keyword evidence="12 15" id="KW-0472">Membrane</keyword>
<evidence type="ECO:0000256" key="4">
    <source>
        <dbReference type="ARBA" id="ARBA00010617"/>
    </source>
</evidence>
<comment type="pathway">
    <text evidence="3">Secondary metabolite biosynthesis.</text>
</comment>
<evidence type="ECO:0000313" key="19">
    <source>
        <dbReference type="Proteomes" id="UP001212997"/>
    </source>
</evidence>
<keyword evidence="9" id="KW-0560">Oxidoreductase</keyword>
<dbReference type="PRINTS" id="PR00385">
    <property type="entry name" value="P450"/>
</dbReference>
<dbReference type="InterPro" id="IPR002018">
    <property type="entry name" value="CarbesteraseB"/>
</dbReference>
<comment type="similarity">
    <text evidence="4">Belongs to the cytochrome P450 family.</text>
</comment>
<evidence type="ECO:0000256" key="3">
    <source>
        <dbReference type="ARBA" id="ARBA00005179"/>
    </source>
</evidence>
<feature type="signal peptide" evidence="16">
    <location>
        <begin position="1"/>
        <end position="21"/>
    </location>
</feature>
<dbReference type="PANTHER" id="PTHR46300">
    <property type="entry name" value="P450, PUTATIVE (EUROFUNG)-RELATED-RELATED"/>
    <property type="match status" value="1"/>
</dbReference>
<evidence type="ECO:0000256" key="1">
    <source>
        <dbReference type="ARBA" id="ARBA00001971"/>
    </source>
</evidence>
<dbReference type="Proteomes" id="UP001212997">
    <property type="component" value="Unassembled WGS sequence"/>
</dbReference>
<dbReference type="Pfam" id="PF00135">
    <property type="entry name" value="COesterase"/>
    <property type="match status" value="1"/>
</dbReference>
<evidence type="ECO:0000256" key="14">
    <source>
        <dbReference type="SAM" id="MobiDB-lite"/>
    </source>
</evidence>
<comment type="caution">
    <text evidence="18">The sequence shown here is derived from an EMBL/GenBank/DDBJ whole genome shotgun (WGS) entry which is preliminary data.</text>
</comment>
<dbReference type="PROSITE" id="PS00086">
    <property type="entry name" value="CYTOCHROME_P450"/>
    <property type="match status" value="1"/>
</dbReference>
<dbReference type="Pfam" id="PF00067">
    <property type="entry name" value="p450"/>
    <property type="match status" value="2"/>
</dbReference>
<keyword evidence="16" id="KW-0732">Signal</keyword>
<sequence>MLGSSFLHLLIISLQLGFVSTAPATTQIELDSRGTFHGTSHSTVDECRPSESPADPAFRPPVVNVPGTVTQNATSYGPQHVFTLPQSDGTIREAMQPPKVKLDNATFEGISTIFTNDFFGIPFAKPPTGDLRFRLPVANDPYTGYVKATHQGYACPQQQLKVPLVFDQGLTDAVNTILNTAFTVAVPSSEDCLTLNVVTPKGIKAGSKLPVVVWIFGGGFEVGGTSIFDGKVIVERSIRRRKPIIYVSMNYRLTAFGFLPGQEVKDARVGNLGLHDQRQALRWVQNLILISTFRVMTSLTYARSWGESAGAISAALHMLANQGDTEGLFRGAFMESGAPIPVGDITDGQKYYDDLVSRTECTGASDTLQCLRQVPYEKLKEAVDASPSFFSYQSLSLAWLPRADGVFLQEAPQHLVLKGHVANIPFVTGNCDDEGTFFALSTLNITKSSEVKDYFSTYYMPTASSADLDELLEYYPENIMKGSPFDTGILHALTPQYKRIAAILGDLIFQGPRRFFAKERSGKQNTWVFLSKRMKQSLDLGSFHSSDLMNIYGMMGDMSDYLVNFVNNLDPNGFLMTPGDSEQVIMRTKECAETSLFWSRNWTQAVIMAVSQGLAFGLVLVIFYLIFRGIRPRASSTKPPLPPGPPPDPIIGHLRRMMRFDDDAMFHDLYRQYGRISFSWFLYTFVDAVVIGWEDILTFLPYGEQFFKTRKLFQEHLAPNSVRVFQDLQLRQARVLLSNLAHSPERFEKHIGRFASAIILEVGFGHRVESDDDPFLGLSGRLDDVILGLGGAGASMIDFLPFLKYLPSWLPGADILRHCESEICRFVRWCGDDLVCSRNMLVIVLLLNPRVQKKAQAEIDRVIGETRLPDFDDREGLPYTNFVLQEVMRWHPTTPTGGIPHRVTRDDIYNGMLIPAGSSIILNTRCMAKDDKVYTLPEDFYPERYLPKPEGYGEPFLESTFGFGRRICPGRHLAEASVWIALVNFLSVFEISPAQDERGNAINPEVKFTFGITRKKYKGPLPPGPKGDPLIGHLRYFLKPIDNATYNNWRKQYGGITYFNILGKDIVFLNTDKAARDLLEKRGSIYSDRPDFRAFQMIGWKDLLPFTHSGGTFHKSRRLFQEALSRTGVIVFQEIQLHHVSTMLKSLLLSPHDFIAHLNRFTSSVMLDIAYGHKVESDNDPYLGYIEMLGRAVAGAGVPGVSAVDLFPFCRYREPETIYRLTLMSTSSAVPAFMVSVATSSSTL</sequence>
<dbReference type="GO" id="GO:0004497">
    <property type="term" value="F:monooxygenase activity"/>
    <property type="evidence" value="ECO:0007669"/>
    <property type="project" value="UniProtKB-KW"/>
</dbReference>
<evidence type="ECO:0000313" key="18">
    <source>
        <dbReference type="EMBL" id="KAJ3491627.1"/>
    </source>
</evidence>
<comment type="cofactor">
    <cofactor evidence="1 13">
        <name>heme</name>
        <dbReference type="ChEBI" id="CHEBI:30413"/>
    </cofactor>
</comment>
<evidence type="ECO:0000256" key="13">
    <source>
        <dbReference type="PIRSR" id="PIRSR602401-1"/>
    </source>
</evidence>
<feature type="transmembrane region" description="Helical" evidence="15">
    <location>
        <begin position="680"/>
        <end position="702"/>
    </location>
</feature>
<dbReference type="GO" id="GO:0016705">
    <property type="term" value="F:oxidoreductase activity, acting on paired donors, with incorporation or reduction of molecular oxygen"/>
    <property type="evidence" value="ECO:0007669"/>
    <property type="project" value="InterPro"/>
</dbReference>
<dbReference type="InterPro" id="IPR029058">
    <property type="entry name" value="AB_hydrolase_fold"/>
</dbReference>
<evidence type="ECO:0000256" key="7">
    <source>
        <dbReference type="ARBA" id="ARBA00022723"/>
    </source>
</evidence>
<dbReference type="InterPro" id="IPR002401">
    <property type="entry name" value="Cyt_P450_E_grp-I"/>
</dbReference>
<dbReference type="GO" id="GO:0016020">
    <property type="term" value="C:membrane"/>
    <property type="evidence" value="ECO:0007669"/>
    <property type="project" value="UniProtKB-SubCell"/>
</dbReference>
<organism evidence="18 19">
    <name type="scientific">Meripilus lineatus</name>
    <dbReference type="NCBI Taxonomy" id="2056292"/>
    <lineage>
        <taxon>Eukaryota</taxon>
        <taxon>Fungi</taxon>
        <taxon>Dikarya</taxon>
        <taxon>Basidiomycota</taxon>
        <taxon>Agaricomycotina</taxon>
        <taxon>Agaricomycetes</taxon>
        <taxon>Polyporales</taxon>
        <taxon>Meripilaceae</taxon>
        <taxon>Meripilus</taxon>
    </lineage>
</organism>
<dbReference type="InterPro" id="IPR001128">
    <property type="entry name" value="Cyt_P450"/>
</dbReference>
<evidence type="ECO:0000256" key="8">
    <source>
        <dbReference type="ARBA" id="ARBA00022989"/>
    </source>
</evidence>
<dbReference type="AlphaFoldDB" id="A0AAD5VBW9"/>
<keyword evidence="10 13" id="KW-0408">Iron</keyword>
<dbReference type="InterPro" id="IPR036396">
    <property type="entry name" value="Cyt_P450_sf"/>
</dbReference>
<dbReference type="GO" id="GO:0020037">
    <property type="term" value="F:heme binding"/>
    <property type="evidence" value="ECO:0007669"/>
    <property type="project" value="InterPro"/>
</dbReference>
<evidence type="ECO:0000256" key="9">
    <source>
        <dbReference type="ARBA" id="ARBA00023002"/>
    </source>
</evidence>
<name>A0AAD5VBW9_9APHY</name>
<keyword evidence="8 15" id="KW-1133">Transmembrane helix</keyword>
<accession>A0AAD5VBW9</accession>
<dbReference type="EMBL" id="JANAWD010000009">
    <property type="protein sequence ID" value="KAJ3491627.1"/>
    <property type="molecule type" value="Genomic_DNA"/>
</dbReference>
<reference evidence="18" key="1">
    <citation type="submission" date="2022-07" db="EMBL/GenBank/DDBJ databases">
        <title>Genome Sequence of Physisporinus lineatus.</title>
        <authorList>
            <person name="Buettner E."/>
        </authorList>
    </citation>
    <scope>NUCLEOTIDE SEQUENCE</scope>
    <source>
        <strain evidence="18">VT162</strain>
    </source>
</reference>
<dbReference type="Gene3D" id="3.40.50.1820">
    <property type="entry name" value="alpha/beta hydrolase"/>
    <property type="match status" value="1"/>
</dbReference>
<keyword evidence="7 13" id="KW-0479">Metal-binding</keyword>
<dbReference type="InterPro" id="IPR019819">
    <property type="entry name" value="Carboxylesterase_B_CS"/>
</dbReference>
<gene>
    <name evidence="18" type="ORF">NLI96_g570</name>
</gene>
<dbReference type="Gene3D" id="1.10.630.10">
    <property type="entry name" value="Cytochrome P450"/>
    <property type="match status" value="3"/>
</dbReference>
<feature type="chain" id="PRO_5042096660" description="Carboxylesterase type B domain-containing protein" evidence="16">
    <location>
        <begin position="22"/>
        <end position="1244"/>
    </location>
</feature>
<evidence type="ECO:0000256" key="2">
    <source>
        <dbReference type="ARBA" id="ARBA00004370"/>
    </source>
</evidence>
<evidence type="ECO:0000256" key="10">
    <source>
        <dbReference type="ARBA" id="ARBA00023004"/>
    </source>
</evidence>
<dbReference type="InterPro" id="IPR017972">
    <property type="entry name" value="Cyt_P450_CS"/>
</dbReference>
<evidence type="ECO:0000259" key="17">
    <source>
        <dbReference type="Pfam" id="PF00135"/>
    </source>
</evidence>
<dbReference type="PANTHER" id="PTHR46300:SF5">
    <property type="entry name" value="CYTOCHROME P450"/>
    <property type="match status" value="1"/>
</dbReference>
<evidence type="ECO:0000256" key="12">
    <source>
        <dbReference type="ARBA" id="ARBA00023136"/>
    </source>
</evidence>
<feature type="binding site" description="axial binding residue" evidence="13">
    <location>
        <position position="968"/>
    </location>
    <ligand>
        <name>heme</name>
        <dbReference type="ChEBI" id="CHEBI:30413"/>
    </ligand>
    <ligandPart>
        <name>Fe</name>
        <dbReference type="ChEBI" id="CHEBI:18248"/>
    </ligandPart>
</feature>
<protein>
    <recommendedName>
        <fullName evidence="17">Carboxylesterase type B domain-containing protein</fullName>
    </recommendedName>
</protein>
<evidence type="ECO:0000256" key="16">
    <source>
        <dbReference type="SAM" id="SignalP"/>
    </source>
</evidence>
<evidence type="ECO:0000256" key="5">
    <source>
        <dbReference type="ARBA" id="ARBA00022617"/>
    </source>
</evidence>
<feature type="region of interest" description="Disordered" evidence="14">
    <location>
        <begin position="33"/>
        <end position="58"/>
    </location>
</feature>
<evidence type="ECO:0000256" key="6">
    <source>
        <dbReference type="ARBA" id="ARBA00022692"/>
    </source>
</evidence>
<dbReference type="PROSITE" id="PS00941">
    <property type="entry name" value="CARBOXYLESTERASE_B_2"/>
    <property type="match status" value="1"/>
</dbReference>
<dbReference type="GO" id="GO:0005506">
    <property type="term" value="F:iron ion binding"/>
    <property type="evidence" value="ECO:0007669"/>
    <property type="project" value="InterPro"/>
</dbReference>
<dbReference type="InterPro" id="IPR050364">
    <property type="entry name" value="Cytochrome_P450_fung"/>
</dbReference>
<dbReference type="SUPFAM" id="SSF48264">
    <property type="entry name" value="Cytochrome P450"/>
    <property type="match status" value="2"/>
</dbReference>
<dbReference type="PRINTS" id="PR00463">
    <property type="entry name" value="EP450I"/>
</dbReference>